<evidence type="ECO:0000256" key="10">
    <source>
        <dbReference type="PIRSR" id="PIRSR610347-2"/>
    </source>
</evidence>
<dbReference type="GO" id="GO:0017005">
    <property type="term" value="F:3'-tyrosyl-DNA phosphodiesterase activity"/>
    <property type="evidence" value="ECO:0007669"/>
    <property type="project" value="TreeGrafter"/>
</dbReference>
<feature type="region of interest" description="Disordered" evidence="12">
    <location>
        <begin position="1"/>
        <end position="32"/>
    </location>
</feature>
<dbReference type="CDD" id="cd09122">
    <property type="entry name" value="PLDc_Tdp1_1"/>
    <property type="match status" value="1"/>
</dbReference>
<dbReference type="GO" id="GO:0003690">
    <property type="term" value="F:double-stranded DNA binding"/>
    <property type="evidence" value="ECO:0007669"/>
    <property type="project" value="TreeGrafter"/>
</dbReference>
<evidence type="ECO:0000256" key="1">
    <source>
        <dbReference type="ARBA" id="ARBA00004123"/>
    </source>
</evidence>
<dbReference type="InterPro" id="IPR010347">
    <property type="entry name" value="Tdp1"/>
</dbReference>
<dbReference type="SMART" id="SM00726">
    <property type="entry name" value="UIM"/>
    <property type="match status" value="3"/>
</dbReference>
<evidence type="ECO:0000313" key="14">
    <source>
        <dbReference type="Proteomes" id="UP001358614"/>
    </source>
</evidence>
<evidence type="ECO:0000256" key="12">
    <source>
        <dbReference type="SAM" id="MobiDB-lite"/>
    </source>
</evidence>
<keyword evidence="7" id="KW-0234">DNA repair</keyword>
<evidence type="ECO:0000256" key="9">
    <source>
        <dbReference type="PIRSR" id="PIRSR610347-1"/>
    </source>
</evidence>
<evidence type="ECO:0000313" key="13">
    <source>
        <dbReference type="EMBL" id="WWD04867.1"/>
    </source>
</evidence>
<dbReference type="AlphaFoldDB" id="A0AAX4KGQ7"/>
<feature type="compositionally biased region" description="Low complexity" evidence="12">
    <location>
        <begin position="225"/>
        <end position="254"/>
    </location>
</feature>
<dbReference type="Gene3D" id="3.30.870.10">
    <property type="entry name" value="Endonuclease Chain A"/>
    <property type="match status" value="2"/>
</dbReference>
<dbReference type="PANTHER" id="PTHR12415:SF0">
    <property type="entry name" value="TYROSYL-DNA PHOSPHODIESTERASE 1"/>
    <property type="match status" value="1"/>
</dbReference>
<name>A0AAX4KGQ7_9TREE</name>
<organism evidence="13 14">
    <name type="scientific">Kwoniella europaea PYCC6329</name>
    <dbReference type="NCBI Taxonomy" id="1423913"/>
    <lineage>
        <taxon>Eukaryota</taxon>
        <taxon>Fungi</taxon>
        <taxon>Dikarya</taxon>
        <taxon>Basidiomycota</taxon>
        <taxon>Agaricomycotina</taxon>
        <taxon>Tremellomycetes</taxon>
        <taxon>Tremellales</taxon>
        <taxon>Cryptococcaceae</taxon>
        <taxon>Kwoniella</taxon>
    </lineage>
</organism>
<dbReference type="InterPro" id="IPR003903">
    <property type="entry name" value="UIM_dom"/>
</dbReference>
<dbReference type="SUPFAM" id="SSF56024">
    <property type="entry name" value="Phospholipase D/nuclease"/>
    <property type="match status" value="2"/>
</dbReference>
<evidence type="ECO:0008006" key="15">
    <source>
        <dbReference type="Google" id="ProtNLM"/>
    </source>
</evidence>
<accession>A0AAX4KGQ7</accession>
<dbReference type="PANTHER" id="PTHR12415">
    <property type="entry name" value="TYROSYL-DNA PHOSPHODIESTERASE 1"/>
    <property type="match status" value="1"/>
</dbReference>
<dbReference type="KEGG" id="ker:91101742"/>
<evidence type="ECO:0000256" key="7">
    <source>
        <dbReference type="ARBA" id="ARBA00023204"/>
    </source>
</evidence>
<evidence type="ECO:0000256" key="3">
    <source>
        <dbReference type="ARBA" id="ARBA00022722"/>
    </source>
</evidence>
<evidence type="ECO:0000256" key="5">
    <source>
        <dbReference type="ARBA" id="ARBA00022801"/>
    </source>
</evidence>
<reference evidence="13 14" key="1">
    <citation type="submission" date="2024-01" db="EMBL/GenBank/DDBJ databases">
        <title>Comparative genomics of Cryptococcus and Kwoniella reveals pathogenesis evolution and contrasting modes of karyotype evolution via chromosome fusion or intercentromeric recombination.</title>
        <authorList>
            <person name="Coelho M.A."/>
            <person name="David-Palma M."/>
            <person name="Shea T."/>
            <person name="Bowers K."/>
            <person name="McGinley-Smith S."/>
            <person name="Mohammad A.W."/>
            <person name="Gnirke A."/>
            <person name="Yurkov A.M."/>
            <person name="Nowrousian M."/>
            <person name="Sun S."/>
            <person name="Cuomo C.A."/>
            <person name="Heitman J."/>
        </authorList>
    </citation>
    <scope>NUCLEOTIDE SEQUENCE [LARGE SCALE GENOMIC DNA]</scope>
    <source>
        <strain evidence="13 14">PYCC6329</strain>
    </source>
</reference>
<keyword evidence="8" id="KW-0539">Nucleus</keyword>
<dbReference type="GeneID" id="91101742"/>
<keyword evidence="3" id="KW-0540">Nuclease</keyword>
<dbReference type="GO" id="GO:0005634">
    <property type="term" value="C:nucleus"/>
    <property type="evidence" value="ECO:0007669"/>
    <property type="project" value="UniProtKB-SubCell"/>
</dbReference>
<evidence type="ECO:0000256" key="4">
    <source>
        <dbReference type="ARBA" id="ARBA00022763"/>
    </source>
</evidence>
<evidence type="ECO:0000256" key="11">
    <source>
        <dbReference type="PIRSR" id="PIRSR610347-3"/>
    </source>
</evidence>
<feature type="active site" description="Nucleophile" evidence="9">
    <location>
        <position position="401"/>
    </location>
</feature>
<protein>
    <recommendedName>
        <fullName evidence="15">Tyrosyl-DNA phosphodiesterase 1</fullName>
    </recommendedName>
</protein>
<feature type="compositionally biased region" description="Low complexity" evidence="12">
    <location>
        <begin position="277"/>
        <end position="288"/>
    </location>
</feature>
<evidence type="ECO:0000256" key="2">
    <source>
        <dbReference type="ARBA" id="ARBA00010205"/>
    </source>
</evidence>
<comment type="subcellular location">
    <subcellularLocation>
        <location evidence="1">Nucleus</location>
    </subcellularLocation>
</comment>
<feature type="compositionally biased region" description="Low complexity" evidence="12">
    <location>
        <begin position="167"/>
        <end position="188"/>
    </location>
</feature>
<dbReference type="Proteomes" id="UP001358614">
    <property type="component" value="Chromosome 1"/>
</dbReference>
<dbReference type="CDD" id="cd09123">
    <property type="entry name" value="PLDc_Tdp1_2"/>
    <property type="match status" value="1"/>
</dbReference>
<feature type="compositionally biased region" description="Low complexity" evidence="12">
    <location>
        <begin position="149"/>
        <end position="160"/>
    </location>
</feature>
<dbReference type="Gene3D" id="6.10.140.100">
    <property type="match status" value="1"/>
</dbReference>
<evidence type="ECO:0000256" key="6">
    <source>
        <dbReference type="ARBA" id="ARBA00022839"/>
    </source>
</evidence>
<feature type="binding site" evidence="10">
    <location>
        <position position="403"/>
    </location>
    <ligand>
        <name>substrate</name>
    </ligand>
</feature>
<keyword evidence="14" id="KW-1185">Reference proteome</keyword>
<feature type="region of interest" description="Disordered" evidence="12">
    <location>
        <begin position="93"/>
        <end position="194"/>
    </location>
</feature>
<dbReference type="GO" id="GO:0006281">
    <property type="term" value="P:DNA repair"/>
    <property type="evidence" value="ECO:0007669"/>
    <property type="project" value="UniProtKB-KW"/>
</dbReference>
<dbReference type="GO" id="GO:0004527">
    <property type="term" value="F:exonuclease activity"/>
    <property type="evidence" value="ECO:0007669"/>
    <property type="project" value="UniProtKB-KW"/>
</dbReference>
<dbReference type="GO" id="GO:0003697">
    <property type="term" value="F:single-stranded DNA binding"/>
    <property type="evidence" value="ECO:0007669"/>
    <property type="project" value="TreeGrafter"/>
</dbReference>
<sequence length="759" mass="84278">MDEDEVASILGETSTNNPSLRPGVPRRGENREFDTYFDGTTAEYDAAEVDFQELRRAAWATWRTRPPAALGGSSSNRVEEEDNELARVLALSAQEHFSRTNSRQPSVVVDDDDEDEELKRAIAMSEEDARAPKRRKREETPEEERRMLAEAMAASLAESEPGPSNDSTQQSQTSTIESTPTSTSTTSTLVAAPSIETAKAPVLKIGGQVIDRAQLERERRERQAARQAALSGTSTPTTATPTPTPAHTSTAGPSRIAGMSSITSSVSSAGPSTPRASQSSSIHPLQSSGPFPSDAAGEYYPNGELRHVALKIGNPTTERTFSPAQIVGNHSQISLIIMSSFVIDDQWVMGKNILPPPEQVPTIVVRPHPKDKPDYNGKIQLHPNGEMWVYPKMTTGFGSAHMKYFWIFYKTGRLRVVISTANMVDYDWEVIENTIFVQDFLPLPKRSPLRSDLRTHDFPLQFAHLFTHTRIHTALRSLIRAHPNGSQIPFTPEENFGDLAKYDWSKVKVRLVLSIPGTYTGYEQINKFGISRLGKVLNEERWAPKSGEQLDVEFQGSSLGTYSLEWFSKFHSFISGKTAQQISNRSKPNAWPEIRILFPTLANVEATQLGKEGGGTMFCGKAFNNVTRGLFRDSRSKRGGVLMHTKMLIATFEPEENKLGLDKSATPTKLTKRKVDELKDEVGGWIYVGSHNFSPSAWGNVEFKKDPPTLNIKNYEIGIVFPLDRDKAKAQADKVAPYVRPAKRYTAGDVPWNQYAHRG</sequence>
<keyword evidence="4" id="KW-0227">DNA damage</keyword>
<gene>
    <name evidence="13" type="ORF">V865_002938</name>
</gene>
<feature type="active site" description="Proton donor/acceptor" evidence="9">
    <location>
        <position position="644"/>
    </location>
</feature>
<dbReference type="EMBL" id="CP144089">
    <property type="protein sequence ID" value="WWD04867.1"/>
    <property type="molecule type" value="Genomic_DNA"/>
</dbReference>
<feature type="compositionally biased region" description="Polar residues" evidence="12">
    <location>
        <begin position="260"/>
        <end position="276"/>
    </location>
</feature>
<proteinExistence type="inferred from homology"/>
<feature type="region of interest" description="Disordered" evidence="12">
    <location>
        <begin position="216"/>
        <end position="299"/>
    </location>
</feature>
<feature type="binding site" evidence="10">
    <location>
        <position position="646"/>
    </location>
    <ligand>
        <name>substrate</name>
    </ligand>
</feature>
<keyword evidence="6" id="KW-0269">Exonuclease</keyword>
<feature type="site" description="Interaction with DNA" evidence="11">
    <location>
        <position position="694"/>
    </location>
</feature>
<keyword evidence="5" id="KW-0378">Hydrolase</keyword>
<dbReference type="RefSeq" id="XP_066082834.1">
    <property type="nucleotide sequence ID" value="XM_066226737.1"/>
</dbReference>
<evidence type="ECO:0000256" key="8">
    <source>
        <dbReference type="ARBA" id="ARBA00023242"/>
    </source>
</evidence>
<dbReference type="Pfam" id="PF06087">
    <property type="entry name" value="Tyr-DNA_phospho"/>
    <property type="match status" value="1"/>
</dbReference>
<dbReference type="PROSITE" id="PS50330">
    <property type="entry name" value="UIM"/>
    <property type="match status" value="1"/>
</dbReference>
<comment type="similarity">
    <text evidence="2">Belongs to the tyrosyl-DNA phosphodiesterase family.</text>
</comment>
<feature type="compositionally biased region" description="Basic and acidic residues" evidence="12">
    <location>
        <begin position="127"/>
        <end position="148"/>
    </location>
</feature>